<proteinExistence type="predicted"/>
<reference evidence="2" key="2">
    <citation type="submission" date="2008-12" db="EMBL/GenBank/DDBJ databases">
        <title>Improved gene annotation of the rice (Oryza sativa) genomes.</title>
        <authorList>
            <person name="Wang J."/>
            <person name="Li R."/>
            <person name="Fan W."/>
            <person name="Huang Q."/>
            <person name="Zhang J."/>
            <person name="Zhou Y."/>
            <person name="Hu Y."/>
            <person name="Zi S."/>
            <person name="Li J."/>
            <person name="Ni P."/>
            <person name="Zheng H."/>
            <person name="Zhang Y."/>
            <person name="Zhao M."/>
            <person name="Hao Q."/>
            <person name="McDermott J."/>
            <person name="Samudrala R."/>
            <person name="Kristiansen K."/>
            <person name="Wong G.K.-S."/>
        </authorList>
    </citation>
    <scope>NUCLEOTIDE SEQUENCE</scope>
</reference>
<reference evidence="2" key="1">
    <citation type="journal article" date="2005" name="PLoS Biol.">
        <title>The genomes of Oryza sativa: a history of duplications.</title>
        <authorList>
            <person name="Yu J."/>
            <person name="Wang J."/>
            <person name="Lin W."/>
            <person name="Li S."/>
            <person name="Li H."/>
            <person name="Zhou J."/>
            <person name="Ni P."/>
            <person name="Dong W."/>
            <person name="Hu S."/>
            <person name="Zeng C."/>
            <person name="Zhang J."/>
            <person name="Zhang Y."/>
            <person name="Li R."/>
            <person name="Xu Z."/>
            <person name="Li S."/>
            <person name="Li X."/>
            <person name="Zheng H."/>
            <person name="Cong L."/>
            <person name="Lin L."/>
            <person name="Yin J."/>
            <person name="Geng J."/>
            <person name="Li G."/>
            <person name="Shi J."/>
            <person name="Liu J."/>
            <person name="Lv H."/>
            <person name="Li J."/>
            <person name="Wang J."/>
            <person name="Deng Y."/>
            <person name="Ran L."/>
            <person name="Shi X."/>
            <person name="Wang X."/>
            <person name="Wu Q."/>
            <person name="Li C."/>
            <person name="Ren X."/>
            <person name="Wang J."/>
            <person name="Wang X."/>
            <person name="Li D."/>
            <person name="Liu D."/>
            <person name="Zhang X."/>
            <person name="Ji Z."/>
            <person name="Zhao W."/>
            <person name="Sun Y."/>
            <person name="Zhang Z."/>
            <person name="Bao J."/>
            <person name="Han Y."/>
            <person name="Dong L."/>
            <person name="Ji J."/>
            <person name="Chen P."/>
            <person name="Wu S."/>
            <person name="Liu J."/>
            <person name="Xiao Y."/>
            <person name="Bu D."/>
            <person name="Tan J."/>
            <person name="Yang L."/>
            <person name="Ye C."/>
            <person name="Zhang J."/>
            <person name="Xu J."/>
            <person name="Zhou Y."/>
            <person name="Yu Y."/>
            <person name="Zhang B."/>
            <person name="Zhuang S."/>
            <person name="Wei H."/>
            <person name="Liu B."/>
            <person name="Lei M."/>
            <person name="Yu H."/>
            <person name="Li Y."/>
            <person name="Xu H."/>
            <person name="Wei S."/>
            <person name="He X."/>
            <person name="Fang L."/>
            <person name="Zhang Z."/>
            <person name="Zhang Y."/>
            <person name="Huang X."/>
            <person name="Su Z."/>
            <person name="Tong W."/>
            <person name="Li J."/>
            <person name="Tong Z."/>
            <person name="Li S."/>
            <person name="Ye J."/>
            <person name="Wang L."/>
            <person name="Fang L."/>
            <person name="Lei T."/>
            <person name="Chen C."/>
            <person name="Chen H."/>
            <person name="Xu Z."/>
            <person name="Li H."/>
            <person name="Huang H."/>
            <person name="Zhang F."/>
            <person name="Xu H."/>
            <person name="Li N."/>
            <person name="Zhao C."/>
            <person name="Li S."/>
            <person name="Dong L."/>
            <person name="Huang Y."/>
            <person name="Li L."/>
            <person name="Xi Y."/>
            <person name="Qi Q."/>
            <person name="Li W."/>
            <person name="Zhang B."/>
            <person name="Hu W."/>
            <person name="Zhang Y."/>
            <person name="Tian X."/>
            <person name="Jiao Y."/>
            <person name="Liang X."/>
            <person name="Jin J."/>
            <person name="Gao L."/>
            <person name="Zheng W."/>
            <person name="Hao B."/>
            <person name="Liu S."/>
            <person name="Wang W."/>
            <person name="Yuan L."/>
            <person name="Cao M."/>
            <person name="McDermott J."/>
            <person name="Samudrala R."/>
            <person name="Wang J."/>
            <person name="Wong G.K."/>
            <person name="Yang H."/>
        </authorList>
    </citation>
    <scope>NUCLEOTIDE SEQUENCE [LARGE SCALE GENOMIC DNA]</scope>
</reference>
<feature type="compositionally biased region" description="Basic residues" evidence="1">
    <location>
        <begin position="70"/>
        <end position="84"/>
    </location>
</feature>
<name>B9FIZ5_ORYSJ</name>
<dbReference type="EMBL" id="CM000142">
    <property type="protein sequence ID" value="EEE63828.1"/>
    <property type="molecule type" value="Genomic_DNA"/>
</dbReference>
<dbReference type="Proteomes" id="UP000007752">
    <property type="component" value="Chromosome 5"/>
</dbReference>
<feature type="region of interest" description="Disordered" evidence="1">
    <location>
        <begin position="1"/>
        <end position="96"/>
    </location>
</feature>
<gene>
    <name evidence="2" type="ORF">OsJ_18652</name>
</gene>
<evidence type="ECO:0000313" key="2">
    <source>
        <dbReference type="EMBL" id="EEE63828.1"/>
    </source>
</evidence>
<sequence>MAAARPTPDGAPSPRVDGGPARGARLTTRRGDGGSDAAAAGSGLPAVGSGGSTPDLAGGGGWRLAAAGKGGRRVPRTRWRRRGHGGGGGGGWRGETRLEADVCGGRERRCDWRLRRPACVEAAVATAAKARPTTAEGDVAQLPTGDGCTARRIGGGEGRRRW</sequence>
<dbReference type="AlphaFoldDB" id="B9FIZ5"/>
<evidence type="ECO:0000256" key="1">
    <source>
        <dbReference type="SAM" id="MobiDB-lite"/>
    </source>
</evidence>
<organism evidence="2">
    <name type="scientific">Oryza sativa subsp. japonica</name>
    <name type="common">Rice</name>
    <dbReference type="NCBI Taxonomy" id="39947"/>
    <lineage>
        <taxon>Eukaryota</taxon>
        <taxon>Viridiplantae</taxon>
        <taxon>Streptophyta</taxon>
        <taxon>Embryophyta</taxon>
        <taxon>Tracheophyta</taxon>
        <taxon>Spermatophyta</taxon>
        <taxon>Magnoliopsida</taxon>
        <taxon>Liliopsida</taxon>
        <taxon>Poales</taxon>
        <taxon>Poaceae</taxon>
        <taxon>BOP clade</taxon>
        <taxon>Oryzoideae</taxon>
        <taxon>Oryzeae</taxon>
        <taxon>Oryzinae</taxon>
        <taxon>Oryza</taxon>
        <taxon>Oryza sativa</taxon>
    </lineage>
</organism>
<feature type="compositionally biased region" description="Low complexity" evidence="1">
    <location>
        <begin position="127"/>
        <end position="136"/>
    </location>
</feature>
<feature type="region of interest" description="Disordered" evidence="1">
    <location>
        <begin position="127"/>
        <end position="162"/>
    </location>
</feature>
<accession>B9FIZ5</accession>
<protein>
    <submittedName>
        <fullName evidence="2">Uncharacterized protein</fullName>
    </submittedName>
</protein>
<feature type="compositionally biased region" description="Low complexity" evidence="1">
    <location>
        <begin position="35"/>
        <end position="47"/>
    </location>
</feature>